<dbReference type="Pfam" id="PF01810">
    <property type="entry name" value="LysE"/>
    <property type="match status" value="1"/>
</dbReference>
<proteinExistence type="predicted"/>
<name>A0A919XZ92_9BACL</name>
<evidence type="ECO:0000313" key="8">
    <source>
        <dbReference type="Proteomes" id="UP000678895"/>
    </source>
</evidence>
<feature type="transmembrane region" description="Helical" evidence="6">
    <location>
        <begin position="144"/>
        <end position="168"/>
    </location>
</feature>
<evidence type="ECO:0000313" key="7">
    <source>
        <dbReference type="EMBL" id="GIO41704.1"/>
    </source>
</evidence>
<feature type="transmembrane region" description="Helical" evidence="6">
    <location>
        <begin position="6"/>
        <end position="26"/>
    </location>
</feature>
<sequence>MTPLFNGLLLGFSIAAPVGPIGILCLRKTLTQGRSFGFVAGLGAASADAIYGSAAALGLTIISQFLIKYASWVQLVGALFLLFLAYRTFSSPVMHREDSDISRTDYLRTFVTTFFLTLTNPLTILSFIGIFAGMNLASGSVSSVYLIVGVFLGSAAWWLLLSTVVGLLRKMIGSKTMKFINLFSSLILLSFGIYSMYSAYEGLVHP</sequence>
<evidence type="ECO:0000256" key="3">
    <source>
        <dbReference type="ARBA" id="ARBA00022692"/>
    </source>
</evidence>
<gene>
    <name evidence="7" type="ORF">J41TS4_14620</name>
</gene>
<evidence type="ECO:0000256" key="5">
    <source>
        <dbReference type="ARBA" id="ARBA00023136"/>
    </source>
</evidence>
<evidence type="ECO:0000256" key="6">
    <source>
        <dbReference type="SAM" id="Phobius"/>
    </source>
</evidence>
<feature type="transmembrane region" description="Helical" evidence="6">
    <location>
        <begin position="180"/>
        <end position="200"/>
    </location>
</feature>
<dbReference type="PANTHER" id="PTHR30086">
    <property type="entry name" value="ARGININE EXPORTER PROTEIN ARGO"/>
    <property type="match status" value="1"/>
</dbReference>
<dbReference type="GO" id="GO:0005886">
    <property type="term" value="C:plasma membrane"/>
    <property type="evidence" value="ECO:0007669"/>
    <property type="project" value="UniProtKB-SubCell"/>
</dbReference>
<organism evidence="7 8">
    <name type="scientific">Paenibacillus apis</name>
    <dbReference type="NCBI Taxonomy" id="1792174"/>
    <lineage>
        <taxon>Bacteria</taxon>
        <taxon>Bacillati</taxon>
        <taxon>Bacillota</taxon>
        <taxon>Bacilli</taxon>
        <taxon>Bacillales</taxon>
        <taxon>Paenibacillaceae</taxon>
        <taxon>Paenibacillus</taxon>
    </lineage>
</organism>
<keyword evidence="8" id="KW-1185">Reference proteome</keyword>
<feature type="transmembrane region" description="Helical" evidence="6">
    <location>
        <begin position="110"/>
        <end position="132"/>
    </location>
</feature>
<keyword evidence="2" id="KW-1003">Cell membrane</keyword>
<keyword evidence="5 6" id="KW-0472">Membrane</keyword>
<comment type="caution">
    <text evidence="7">The sequence shown here is derived from an EMBL/GenBank/DDBJ whole genome shotgun (WGS) entry which is preliminary data.</text>
</comment>
<reference evidence="7" key="1">
    <citation type="submission" date="2021-03" db="EMBL/GenBank/DDBJ databases">
        <title>Antimicrobial resistance genes in bacteria isolated from Japanese honey, and their potential for conferring macrolide and lincosamide resistance in the American foulbrood pathogen Paenibacillus larvae.</title>
        <authorList>
            <person name="Okamoto M."/>
            <person name="Kumagai M."/>
            <person name="Kanamori H."/>
            <person name="Takamatsu D."/>
        </authorList>
    </citation>
    <scope>NUCLEOTIDE SEQUENCE</scope>
    <source>
        <strain evidence="7">J41TS4</strain>
    </source>
</reference>
<evidence type="ECO:0000256" key="4">
    <source>
        <dbReference type="ARBA" id="ARBA00022989"/>
    </source>
</evidence>
<dbReference type="PANTHER" id="PTHR30086:SF20">
    <property type="entry name" value="ARGININE EXPORTER PROTEIN ARGO-RELATED"/>
    <property type="match status" value="1"/>
</dbReference>
<dbReference type="GO" id="GO:0015171">
    <property type="term" value="F:amino acid transmembrane transporter activity"/>
    <property type="evidence" value="ECO:0007669"/>
    <property type="project" value="TreeGrafter"/>
</dbReference>
<comment type="subcellular location">
    <subcellularLocation>
        <location evidence="1">Cell membrane</location>
        <topology evidence="1">Multi-pass membrane protein</topology>
    </subcellularLocation>
</comment>
<dbReference type="AlphaFoldDB" id="A0A919XZ92"/>
<evidence type="ECO:0000256" key="1">
    <source>
        <dbReference type="ARBA" id="ARBA00004651"/>
    </source>
</evidence>
<dbReference type="RefSeq" id="WP_301626055.1">
    <property type="nucleotide sequence ID" value="NZ_BORS01000004.1"/>
</dbReference>
<dbReference type="InterPro" id="IPR001123">
    <property type="entry name" value="LeuE-type"/>
</dbReference>
<keyword evidence="4 6" id="KW-1133">Transmembrane helix</keyword>
<protein>
    <submittedName>
        <fullName evidence="7">Lysine transporter LysE</fullName>
    </submittedName>
</protein>
<accession>A0A919XZ92</accession>
<dbReference type="Proteomes" id="UP000678895">
    <property type="component" value="Unassembled WGS sequence"/>
</dbReference>
<evidence type="ECO:0000256" key="2">
    <source>
        <dbReference type="ARBA" id="ARBA00022475"/>
    </source>
</evidence>
<keyword evidence="3 6" id="KW-0812">Transmembrane</keyword>
<dbReference type="EMBL" id="BORS01000004">
    <property type="protein sequence ID" value="GIO41704.1"/>
    <property type="molecule type" value="Genomic_DNA"/>
</dbReference>
<feature type="transmembrane region" description="Helical" evidence="6">
    <location>
        <begin position="69"/>
        <end position="89"/>
    </location>
</feature>
<feature type="transmembrane region" description="Helical" evidence="6">
    <location>
        <begin position="38"/>
        <end position="63"/>
    </location>
</feature>